<dbReference type="AlphaFoldDB" id="A0A6A4ZLT1"/>
<comment type="caution">
    <text evidence="1">The sequence shown here is derived from an EMBL/GenBank/DDBJ whole genome shotgun (WGS) entry which is preliminary data.</text>
</comment>
<dbReference type="EMBL" id="VJMI01017495">
    <property type="protein sequence ID" value="KAF0713550.1"/>
    <property type="molecule type" value="Genomic_DNA"/>
</dbReference>
<dbReference type="InterPro" id="IPR013517">
    <property type="entry name" value="FG-GAP"/>
</dbReference>
<accession>A0A6A4ZLT1</accession>
<feature type="non-terminal residue" evidence="1">
    <location>
        <position position="1"/>
    </location>
</feature>
<name>A0A6A4ZLT1_APHAT</name>
<organism evidence="1 2">
    <name type="scientific">Aphanomyces astaci</name>
    <name type="common">Crayfish plague agent</name>
    <dbReference type="NCBI Taxonomy" id="112090"/>
    <lineage>
        <taxon>Eukaryota</taxon>
        <taxon>Sar</taxon>
        <taxon>Stramenopiles</taxon>
        <taxon>Oomycota</taxon>
        <taxon>Saprolegniomycetes</taxon>
        <taxon>Saprolegniales</taxon>
        <taxon>Verrucalvaceae</taxon>
        <taxon>Aphanomyces</taxon>
    </lineage>
</organism>
<dbReference type="Proteomes" id="UP000469452">
    <property type="component" value="Unassembled WGS sequence"/>
</dbReference>
<evidence type="ECO:0000313" key="1">
    <source>
        <dbReference type="EMBL" id="KAF0713550.1"/>
    </source>
</evidence>
<sequence>STLFNINELQPAPVFLTGNQVLLTVTTVREGQAPLYGNFRLGLGNEATVDIPVTAPDTTMKAALESLSQIKTVHVARSPQNPFGGYTWTVTFIEINTLTIYGLVLSNLGTLPPLTPITLVHNVPILLGSDAAILVDYAGVNPSLYSSAVQGNAPGESAGSATVFVPYNKQWVQSALLVGSDTHVGDQFGASVALSLTGAQAVVGAPYAVYKGAMEQQALSCIADGGTFTLAFLGLVSAPIAFNAPPVITSSCNHPRELYWAP</sequence>
<protein>
    <submittedName>
        <fullName evidence="1">Uncharacterized protein</fullName>
    </submittedName>
</protein>
<dbReference type="Pfam" id="PF14312">
    <property type="entry name" value="FG-GAP_2"/>
    <property type="match status" value="1"/>
</dbReference>
<proteinExistence type="predicted"/>
<evidence type="ECO:0000313" key="2">
    <source>
        <dbReference type="Proteomes" id="UP000469452"/>
    </source>
</evidence>
<gene>
    <name evidence="1" type="ORF">AaE_011771</name>
</gene>
<reference evidence="1 2" key="1">
    <citation type="submission" date="2019-06" db="EMBL/GenBank/DDBJ databases">
        <title>Genomics analysis of Aphanomyces spp. identifies a new class of oomycete effector associated with host adaptation.</title>
        <authorList>
            <person name="Gaulin E."/>
        </authorList>
    </citation>
    <scope>NUCLEOTIDE SEQUENCE [LARGE SCALE GENOMIC DNA]</scope>
    <source>
        <strain evidence="1 2">E</strain>
    </source>
</reference>